<dbReference type="CDD" id="cd07822">
    <property type="entry name" value="SRPBCC_4"/>
    <property type="match status" value="1"/>
</dbReference>
<reference evidence="2" key="1">
    <citation type="journal article" date="2019" name="Int. J. Syst. Evol. Microbiol.">
        <title>The Global Catalogue of Microorganisms (GCM) 10K type strain sequencing project: providing services to taxonomists for standard genome sequencing and annotation.</title>
        <authorList>
            <consortium name="The Broad Institute Genomics Platform"/>
            <consortium name="The Broad Institute Genome Sequencing Center for Infectious Disease"/>
            <person name="Wu L."/>
            <person name="Ma J."/>
        </authorList>
    </citation>
    <scope>NUCLEOTIDE SEQUENCE [LARGE SCALE GENOMIC DNA]</scope>
    <source>
        <strain evidence="2">CGMCC 4.7330</strain>
    </source>
</reference>
<evidence type="ECO:0000313" key="2">
    <source>
        <dbReference type="Proteomes" id="UP001595696"/>
    </source>
</evidence>
<dbReference type="EMBL" id="JBHSAX010000004">
    <property type="protein sequence ID" value="MFC3961256.1"/>
    <property type="molecule type" value="Genomic_DNA"/>
</dbReference>
<evidence type="ECO:0000313" key="1">
    <source>
        <dbReference type="EMBL" id="MFC3961256.1"/>
    </source>
</evidence>
<keyword evidence="2" id="KW-1185">Reference proteome</keyword>
<protein>
    <submittedName>
        <fullName evidence="1">SRPBCC family protein</fullName>
    </submittedName>
</protein>
<dbReference type="InterPro" id="IPR019587">
    <property type="entry name" value="Polyketide_cyclase/dehydratase"/>
</dbReference>
<gene>
    <name evidence="1" type="ORF">ACFO0B_04565</name>
</gene>
<dbReference type="SUPFAM" id="SSF55961">
    <property type="entry name" value="Bet v1-like"/>
    <property type="match status" value="1"/>
</dbReference>
<dbReference type="Pfam" id="PF10604">
    <property type="entry name" value="Polyketide_cyc2"/>
    <property type="match status" value="1"/>
</dbReference>
<name>A0ABV8DMP3_9NOCA</name>
<dbReference type="InterPro" id="IPR023393">
    <property type="entry name" value="START-like_dom_sf"/>
</dbReference>
<dbReference type="Proteomes" id="UP001595696">
    <property type="component" value="Unassembled WGS sequence"/>
</dbReference>
<dbReference type="RefSeq" id="WP_378611009.1">
    <property type="nucleotide sequence ID" value="NZ_JBHSAX010000004.1"/>
</dbReference>
<sequence>MAFVLDHVVEIDAPAALVWDVVTDLPRYGEWNPFVPECRSTLEPGDPIDMHVRLRGAKPRRQREWIVEHTPGSMLAYRMKPVPLGTLHSLRSHTVTALDAGRTRYASHFQLDGWLHPVVATLLGADLRRGFSGMTDGVKTRAEALRAG</sequence>
<proteinExistence type="predicted"/>
<organism evidence="1 2">
    <name type="scientific">Nocardia jiangsuensis</name>
    <dbReference type="NCBI Taxonomy" id="1691563"/>
    <lineage>
        <taxon>Bacteria</taxon>
        <taxon>Bacillati</taxon>
        <taxon>Actinomycetota</taxon>
        <taxon>Actinomycetes</taxon>
        <taxon>Mycobacteriales</taxon>
        <taxon>Nocardiaceae</taxon>
        <taxon>Nocardia</taxon>
    </lineage>
</organism>
<comment type="caution">
    <text evidence="1">The sequence shown here is derived from an EMBL/GenBank/DDBJ whole genome shotgun (WGS) entry which is preliminary data.</text>
</comment>
<accession>A0ABV8DMP3</accession>
<dbReference type="Gene3D" id="3.30.530.20">
    <property type="match status" value="1"/>
</dbReference>